<feature type="chain" id="PRO_5017622235" evidence="1">
    <location>
        <begin position="20"/>
        <end position="577"/>
    </location>
</feature>
<gene>
    <name evidence="2" type="ORF">DXU93_01255</name>
</gene>
<dbReference type="RefSeq" id="WP_116879422.1">
    <property type="nucleotide sequence ID" value="NZ_QURB01000001.1"/>
</dbReference>
<organism evidence="2 3">
    <name type="scientific">Brumimicrobium aurantiacum</name>
    <dbReference type="NCBI Taxonomy" id="1737063"/>
    <lineage>
        <taxon>Bacteria</taxon>
        <taxon>Pseudomonadati</taxon>
        <taxon>Bacteroidota</taxon>
        <taxon>Flavobacteriia</taxon>
        <taxon>Flavobacteriales</taxon>
        <taxon>Crocinitomicaceae</taxon>
        <taxon>Brumimicrobium</taxon>
    </lineage>
</organism>
<feature type="signal peptide" evidence="1">
    <location>
        <begin position="1"/>
        <end position="19"/>
    </location>
</feature>
<dbReference type="EMBL" id="QURB01000001">
    <property type="protein sequence ID" value="RFC55587.1"/>
    <property type="molecule type" value="Genomic_DNA"/>
</dbReference>
<dbReference type="AlphaFoldDB" id="A0A3E1F1I9"/>
<name>A0A3E1F1I9_9FLAO</name>
<reference evidence="2 3" key="1">
    <citation type="submission" date="2018-08" db="EMBL/GenBank/DDBJ databases">
        <title>The draft genome squence of Brumimicrobium sp. N62.</title>
        <authorList>
            <person name="Du Z.-J."/>
            <person name="Luo H.-R."/>
        </authorList>
    </citation>
    <scope>NUCLEOTIDE SEQUENCE [LARGE SCALE GENOMIC DNA]</scope>
    <source>
        <strain evidence="2 3">N62</strain>
    </source>
</reference>
<evidence type="ECO:0000256" key="1">
    <source>
        <dbReference type="SAM" id="SignalP"/>
    </source>
</evidence>
<evidence type="ECO:0000313" key="2">
    <source>
        <dbReference type="EMBL" id="RFC55587.1"/>
    </source>
</evidence>
<protein>
    <submittedName>
        <fullName evidence="2">Uncharacterized protein</fullName>
    </submittedName>
</protein>
<sequence length="577" mass="66457">MKKILLMTIALCLVSALKAQVISTNVASKVHFGTYTYYFLESNTDDIYKTSAFPDDVLAISQYVELRYNSDKETYDITIPELDHQGTASLESGSTPPVSEIYWEDLDMPAFSNNMLHFDDSLHAVNFFIQLDSIFSHYNQSDFDSIALAFHEHYSDYVSFWMYLDAKYHNDDDGLDYDTFLALEEEEFISDPVQQLLVSDKRLVRIDDRVFYYNDLNQIVSTEFDNYAAIEFLDSVSELEDFDIYDPFSTVLNNADFELPYHYEYFPFNNLPTPYDDRVPGDGDGNDDGDSPLASIVYVGFDDPNQIRYTSYVITDNAPNDCDPNTKVLSVILKRGEREYWDSNGDGNVDHLDQYDWVDLPYYFDASNNAELTVDWDDGSAIEVFQNYSYGEGKYHFYSNLGTYYPTTTLTLFIPEENQAVTFVDGTNAPNTDADHFTFVNNGLLCSNAEKQRWNHKEDGDYRLRTKIWVNNNFFGKHFGAYTQMWKKNAFGNFNNKKADAIVVNIIGTFRNDQDCTVNTTKSGSKTRSNKKEARKSKSKVFDDSKWAIGNEDIYSYHYFFNGGTTILHNMILNLCE</sequence>
<accession>A0A3E1F1I9</accession>
<comment type="caution">
    <text evidence="2">The sequence shown here is derived from an EMBL/GenBank/DDBJ whole genome shotgun (WGS) entry which is preliminary data.</text>
</comment>
<keyword evidence="1" id="KW-0732">Signal</keyword>
<keyword evidence="3" id="KW-1185">Reference proteome</keyword>
<evidence type="ECO:0000313" key="3">
    <source>
        <dbReference type="Proteomes" id="UP000257127"/>
    </source>
</evidence>
<dbReference type="Proteomes" id="UP000257127">
    <property type="component" value="Unassembled WGS sequence"/>
</dbReference>
<proteinExistence type="predicted"/>